<dbReference type="Pfam" id="PF09347">
    <property type="entry name" value="DUF1989"/>
    <property type="match status" value="1"/>
</dbReference>
<dbReference type="PANTHER" id="PTHR31527">
    <property type="entry name" value="RE64534P"/>
    <property type="match status" value="1"/>
</dbReference>
<dbReference type="RefSeq" id="WP_066762252.1">
    <property type="nucleotide sequence ID" value="NZ_BMIO01000015.1"/>
</dbReference>
<sequence>MKLTRIEPRSGTALLLDKGQSLTVVDPAGCQVADLLAFSRDDVREVLSNGRTFDYEEMIRLSVGNRLWSNRSQPMLEIIEDTVGRHDFLLTPCSRDTFRHFYPDKPEHRGCFGNLAEALAPWGITEDDIPVAFNCFMNVPVRSDGKISVDPPISNPGAKITFRAEMDLIIGLTACSAYASNGGAFKPIDYRIE</sequence>
<organism evidence="2 3">
    <name type="scientific">Croceicoccus pelagius</name>
    <dbReference type="NCBI Taxonomy" id="1703341"/>
    <lineage>
        <taxon>Bacteria</taxon>
        <taxon>Pseudomonadati</taxon>
        <taxon>Pseudomonadota</taxon>
        <taxon>Alphaproteobacteria</taxon>
        <taxon>Sphingomonadales</taxon>
        <taxon>Erythrobacteraceae</taxon>
        <taxon>Croceicoccus</taxon>
    </lineage>
</organism>
<gene>
    <name evidence="2" type="ORF">GCM10010989_29580</name>
</gene>
<feature type="domain" description="DUF1989" evidence="1">
    <location>
        <begin position="5"/>
        <end position="169"/>
    </location>
</feature>
<dbReference type="Proteomes" id="UP000598997">
    <property type="component" value="Unassembled WGS sequence"/>
</dbReference>
<accession>A0A917DP81</accession>
<dbReference type="PANTHER" id="PTHR31527:SF0">
    <property type="entry name" value="RE64534P"/>
    <property type="match status" value="1"/>
</dbReference>
<name>A0A917DP81_9SPHN</name>
<reference evidence="2 3" key="1">
    <citation type="journal article" date="2014" name="Int. J. Syst. Evol. Microbiol.">
        <title>Complete genome sequence of Corynebacterium casei LMG S-19264T (=DSM 44701T), isolated from a smear-ripened cheese.</title>
        <authorList>
            <consortium name="US DOE Joint Genome Institute (JGI-PGF)"/>
            <person name="Walter F."/>
            <person name="Albersmeier A."/>
            <person name="Kalinowski J."/>
            <person name="Ruckert C."/>
        </authorList>
    </citation>
    <scope>NUCLEOTIDE SEQUENCE [LARGE SCALE GENOMIC DNA]</scope>
    <source>
        <strain evidence="2 3">CGMCC 1.15358</strain>
    </source>
</reference>
<dbReference type="OrthoDB" id="9800828at2"/>
<dbReference type="AlphaFoldDB" id="A0A917DP81"/>
<evidence type="ECO:0000313" key="3">
    <source>
        <dbReference type="Proteomes" id="UP000598997"/>
    </source>
</evidence>
<proteinExistence type="predicted"/>
<evidence type="ECO:0000259" key="1">
    <source>
        <dbReference type="Pfam" id="PF09347"/>
    </source>
</evidence>
<evidence type="ECO:0000313" key="2">
    <source>
        <dbReference type="EMBL" id="GGD53487.1"/>
    </source>
</evidence>
<comment type="caution">
    <text evidence="2">The sequence shown here is derived from an EMBL/GenBank/DDBJ whole genome shotgun (WGS) entry which is preliminary data.</text>
</comment>
<protein>
    <recommendedName>
        <fullName evidence="1">DUF1989 domain-containing protein</fullName>
    </recommendedName>
</protein>
<dbReference type="EMBL" id="BMIO01000015">
    <property type="protein sequence ID" value="GGD53487.1"/>
    <property type="molecule type" value="Genomic_DNA"/>
</dbReference>
<dbReference type="InterPro" id="IPR018959">
    <property type="entry name" value="DUF1989"/>
</dbReference>
<keyword evidence="3" id="KW-1185">Reference proteome</keyword>